<keyword evidence="3" id="KW-1185">Reference proteome</keyword>
<reference evidence="2 3" key="1">
    <citation type="submission" date="2017-12" db="EMBL/GenBank/DDBJ databases">
        <title>Integrating genomic resources of turbot (Scophthalmus maximus) in depth evaluation of genetic and physical mapping variation across individuals.</title>
        <authorList>
            <person name="Martinez P."/>
        </authorList>
    </citation>
    <scope>NUCLEOTIDE SEQUENCE [LARGE SCALE GENOMIC DNA]</scope>
</reference>
<gene>
    <name evidence="2" type="ORF">SMAX5B_007686</name>
</gene>
<evidence type="ECO:0000313" key="3">
    <source>
        <dbReference type="Proteomes" id="UP000246464"/>
    </source>
</evidence>
<sequence>MDVECDCLVYGHSTSADREQSNETHQCPYCSVCGADSVTEHVFNGETQVYAMPEISFKEAASTGRMVPYLIAYKEEEMGAPRSRPREELPRLYNTRGNRIVALRALIHLRDVSPYGTWVSQTQECLRSITRLKRAGLACMSLPELNRMVLEQKNDDGLLHIMMVWLARAENANAGLETFGPFFCDAALTPVLHDILRSKWVAKRKEHCGSNGQLKPDWAQEFYDWTWISVTSTGAPVFVRNPRCPWGHKCKCERDRSELTTTVLNEMRWCGYTPWSAIHAVRCCEERLLGLRCSRCRETLRTYYAFLMEHAALEASTEGRHKHRDFTEVPDYEDESDKEKNEEDNYESEEDDEKNAQERQDSKRTLSHIERLAVLYAIDHLPLTSGKPESVSPLRSDAVDPADLAPDSRLSEVIMSNVPFTSAKRNTSSVPDEEDLKVSPVGETMLEVPDRMEVRNWDPGAIAEAMVSCFPRVSVSALRELTLKAPDPSALRSDPRILWPVFVNPPELATICTTV</sequence>
<protein>
    <submittedName>
        <fullName evidence="2">Uncharacterized protein</fullName>
    </submittedName>
</protein>
<dbReference type="EMBL" id="CP026244">
    <property type="protein sequence ID" value="AWO97845.1"/>
    <property type="molecule type" value="Genomic_DNA"/>
</dbReference>
<name>A0A2U9B1X5_SCOMX</name>
<proteinExistence type="predicted"/>
<feature type="compositionally biased region" description="Acidic residues" evidence="1">
    <location>
        <begin position="344"/>
        <end position="353"/>
    </location>
</feature>
<accession>A0A2U9B1X5</accession>
<feature type="compositionally biased region" description="Basic and acidic residues" evidence="1">
    <location>
        <begin position="354"/>
        <end position="364"/>
    </location>
</feature>
<dbReference type="Proteomes" id="UP000246464">
    <property type="component" value="Chromosome 2"/>
</dbReference>
<evidence type="ECO:0000256" key="1">
    <source>
        <dbReference type="SAM" id="MobiDB-lite"/>
    </source>
</evidence>
<dbReference type="AlphaFoldDB" id="A0A2U9B1X5"/>
<evidence type="ECO:0000313" key="2">
    <source>
        <dbReference type="EMBL" id="AWO97845.1"/>
    </source>
</evidence>
<organism evidence="2 3">
    <name type="scientific">Scophthalmus maximus</name>
    <name type="common">Turbot</name>
    <name type="synonym">Psetta maxima</name>
    <dbReference type="NCBI Taxonomy" id="52904"/>
    <lineage>
        <taxon>Eukaryota</taxon>
        <taxon>Metazoa</taxon>
        <taxon>Chordata</taxon>
        <taxon>Craniata</taxon>
        <taxon>Vertebrata</taxon>
        <taxon>Euteleostomi</taxon>
        <taxon>Actinopterygii</taxon>
        <taxon>Neopterygii</taxon>
        <taxon>Teleostei</taxon>
        <taxon>Neoteleostei</taxon>
        <taxon>Acanthomorphata</taxon>
        <taxon>Carangaria</taxon>
        <taxon>Pleuronectiformes</taxon>
        <taxon>Pleuronectoidei</taxon>
        <taxon>Scophthalmidae</taxon>
        <taxon>Scophthalmus</taxon>
    </lineage>
</organism>
<feature type="region of interest" description="Disordered" evidence="1">
    <location>
        <begin position="317"/>
        <end position="364"/>
    </location>
</feature>